<accession>A0A2P5E8Y5</accession>
<dbReference type="InterPro" id="IPR036047">
    <property type="entry name" value="F-box-like_dom_sf"/>
</dbReference>
<dbReference type="PROSITE" id="PS50181">
    <property type="entry name" value="FBOX"/>
    <property type="match status" value="1"/>
</dbReference>
<sequence length="434" mass="49844">MERTKKKWMDLAEEVVVEIMSFLPPKSLIQFKLVNKSWCAFIESLISDPLFVERHLYNMKNNLLLYSTSLAFICKVPCSCDEPELITTLANSTNELVHSPSCPQYVRPHLLTLFHGHDHDDDDHQIRHVVEDFDLPLIWGDTELNGITEYHCNGLVCLTREVSDYPDYVLCNPSTKKWRLLPDLINRFRFARLGGGLGCDSRDKDYKFVRFGYHLDSKDSIAEIYSLGTDSWREIEFDWSEMKLGFKVTDVMADEVDKEILCRGVLYWVVQGHKIMCFDVSDEVFRSLPLPDNLQSSKKLSSFPKQIRLAVWNEAVALFHYPSENGVVRSIEIWVMMDDCIGGVESSCSWFKQVTIGPLVGIGTPLTFWNGDELLMRIKDRRLVSYNLPSQKLRRLSTGVGRKASKTLYVYEEDYAFLFVKSLVSVEGGSGREA</sequence>
<dbReference type="SMART" id="SM00256">
    <property type="entry name" value="FBOX"/>
    <property type="match status" value="1"/>
</dbReference>
<organism evidence="2 3">
    <name type="scientific">Trema orientale</name>
    <name type="common">Charcoal tree</name>
    <name type="synonym">Celtis orientalis</name>
    <dbReference type="NCBI Taxonomy" id="63057"/>
    <lineage>
        <taxon>Eukaryota</taxon>
        <taxon>Viridiplantae</taxon>
        <taxon>Streptophyta</taxon>
        <taxon>Embryophyta</taxon>
        <taxon>Tracheophyta</taxon>
        <taxon>Spermatophyta</taxon>
        <taxon>Magnoliopsida</taxon>
        <taxon>eudicotyledons</taxon>
        <taxon>Gunneridae</taxon>
        <taxon>Pentapetalae</taxon>
        <taxon>rosids</taxon>
        <taxon>fabids</taxon>
        <taxon>Rosales</taxon>
        <taxon>Cannabaceae</taxon>
        <taxon>Trema</taxon>
    </lineage>
</organism>
<dbReference type="InterPro" id="IPR006527">
    <property type="entry name" value="F-box-assoc_dom_typ1"/>
</dbReference>
<dbReference type="Pfam" id="PF00646">
    <property type="entry name" value="F-box"/>
    <property type="match status" value="1"/>
</dbReference>
<dbReference type="Pfam" id="PF07734">
    <property type="entry name" value="FBA_1"/>
    <property type="match status" value="1"/>
</dbReference>
<dbReference type="SUPFAM" id="SSF81383">
    <property type="entry name" value="F-box domain"/>
    <property type="match status" value="1"/>
</dbReference>
<dbReference type="PANTHER" id="PTHR31672:SF13">
    <property type="entry name" value="F-BOX PROTEIN CPR30-LIKE"/>
    <property type="match status" value="1"/>
</dbReference>
<dbReference type="InterPro" id="IPR001810">
    <property type="entry name" value="F-box_dom"/>
</dbReference>
<evidence type="ECO:0000259" key="1">
    <source>
        <dbReference type="PROSITE" id="PS50181"/>
    </source>
</evidence>
<name>A0A2P5E8Y5_TREOI</name>
<keyword evidence="3" id="KW-1185">Reference proteome</keyword>
<dbReference type="FunCoup" id="A0A2P5E8Y5">
    <property type="interactions" value="83"/>
</dbReference>
<dbReference type="InterPro" id="IPR017451">
    <property type="entry name" value="F-box-assoc_interact_dom"/>
</dbReference>
<gene>
    <name evidence="2" type="ORF">TorRG33x02_222260</name>
</gene>
<protein>
    <submittedName>
        <fullName evidence="2">F-box domain containing protein</fullName>
    </submittedName>
</protein>
<dbReference type="Proteomes" id="UP000237000">
    <property type="component" value="Unassembled WGS sequence"/>
</dbReference>
<dbReference type="InParanoid" id="A0A2P5E8Y5"/>
<evidence type="ECO:0000313" key="3">
    <source>
        <dbReference type="Proteomes" id="UP000237000"/>
    </source>
</evidence>
<dbReference type="PANTHER" id="PTHR31672">
    <property type="entry name" value="BNACNNG10540D PROTEIN"/>
    <property type="match status" value="1"/>
</dbReference>
<dbReference type="InterPro" id="IPR050796">
    <property type="entry name" value="SCF_F-box_component"/>
</dbReference>
<dbReference type="EMBL" id="JXTC01000204">
    <property type="protein sequence ID" value="PON82008.1"/>
    <property type="molecule type" value="Genomic_DNA"/>
</dbReference>
<feature type="domain" description="F-box" evidence="1">
    <location>
        <begin position="5"/>
        <end position="54"/>
    </location>
</feature>
<reference evidence="3" key="1">
    <citation type="submission" date="2016-06" db="EMBL/GenBank/DDBJ databases">
        <title>Parallel loss of symbiosis genes in relatives of nitrogen-fixing non-legume Parasponia.</title>
        <authorList>
            <person name="Van Velzen R."/>
            <person name="Holmer R."/>
            <person name="Bu F."/>
            <person name="Rutten L."/>
            <person name="Van Zeijl A."/>
            <person name="Liu W."/>
            <person name="Santuari L."/>
            <person name="Cao Q."/>
            <person name="Sharma T."/>
            <person name="Shen D."/>
            <person name="Roswanjaya Y."/>
            <person name="Wardhani T."/>
            <person name="Kalhor M.S."/>
            <person name="Jansen J."/>
            <person name="Van den Hoogen J."/>
            <person name="Gungor B."/>
            <person name="Hartog M."/>
            <person name="Hontelez J."/>
            <person name="Verver J."/>
            <person name="Yang W.-C."/>
            <person name="Schijlen E."/>
            <person name="Repin R."/>
            <person name="Schilthuizen M."/>
            <person name="Schranz E."/>
            <person name="Heidstra R."/>
            <person name="Miyata K."/>
            <person name="Fedorova E."/>
            <person name="Kohlen W."/>
            <person name="Bisseling T."/>
            <person name="Smit S."/>
            <person name="Geurts R."/>
        </authorList>
    </citation>
    <scope>NUCLEOTIDE SEQUENCE [LARGE SCALE GENOMIC DNA]</scope>
    <source>
        <strain evidence="3">cv. RG33-2</strain>
    </source>
</reference>
<proteinExistence type="predicted"/>
<evidence type="ECO:0000313" key="2">
    <source>
        <dbReference type="EMBL" id="PON82008.1"/>
    </source>
</evidence>
<dbReference type="NCBIfam" id="TIGR01640">
    <property type="entry name" value="F_box_assoc_1"/>
    <property type="match status" value="1"/>
</dbReference>
<comment type="caution">
    <text evidence="2">The sequence shown here is derived from an EMBL/GenBank/DDBJ whole genome shotgun (WGS) entry which is preliminary data.</text>
</comment>
<dbReference type="Gene3D" id="1.20.1280.50">
    <property type="match status" value="1"/>
</dbReference>
<dbReference type="OrthoDB" id="1044906at2759"/>
<dbReference type="AlphaFoldDB" id="A0A2P5E8Y5"/>